<keyword evidence="2" id="KW-1185">Reference proteome</keyword>
<protein>
    <recommendedName>
        <fullName evidence="3">WD40 repeat domain-containing protein</fullName>
    </recommendedName>
</protein>
<reference evidence="1" key="2">
    <citation type="submission" date="2023-05" db="EMBL/GenBank/DDBJ databases">
        <authorList>
            <consortium name="Lawrence Berkeley National Laboratory"/>
            <person name="Steindorff A."/>
            <person name="Hensen N."/>
            <person name="Bonometti L."/>
            <person name="Westerberg I."/>
            <person name="Brannstrom I.O."/>
            <person name="Guillou S."/>
            <person name="Cros-Aarteil S."/>
            <person name="Calhoun S."/>
            <person name="Haridas S."/>
            <person name="Kuo A."/>
            <person name="Mondo S."/>
            <person name="Pangilinan J."/>
            <person name="Riley R."/>
            <person name="Labutti K."/>
            <person name="Andreopoulos B."/>
            <person name="Lipzen A."/>
            <person name="Chen C."/>
            <person name="Yanf M."/>
            <person name="Daum C."/>
            <person name="Ng V."/>
            <person name="Clum A."/>
            <person name="Ohm R."/>
            <person name="Martin F."/>
            <person name="Silar P."/>
            <person name="Natvig D."/>
            <person name="Lalanne C."/>
            <person name="Gautier V."/>
            <person name="Ament-Velasquez S.L."/>
            <person name="Kruys A."/>
            <person name="Hutchinson M.I."/>
            <person name="Powell A.J."/>
            <person name="Barry K."/>
            <person name="Miller A.N."/>
            <person name="Grigoriev I.V."/>
            <person name="Debuchy R."/>
            <person name="Gladieux P."/>
            <person name="Thoren M.H."/>
            <person name="Johannesson H."/>
        </authorList>
    </citation>
    <scope>NUCLEOTIDE SEQUENCE</scope>
    <source>
        <strain evidence="1">CBS 123565</strain>
    </source>
</reference>
<evidence type="ECO:0000313" key="2">
    <source>
        <dbReference type="Proteomes" id="UP001304895"/>
    </source>
</evidence>
<evidence type="ECO:0000313" key="1">
    <source>
        <dbReference type="EMBL" id="KAK4133492.1"/>
    </source>
</evidence>
<comment type="caution">
    <text evidence="1">The sequence shown here is derived from an EMBL/GenBank/DDBJ whole genome shotgun (WGS) entry which is preliminary data.</text>
</comment>
<dbReference type="Proteomes" id="UP001304895">
    <property type="component" value="Unassembled WGS sequence"/>
</dbReference>
<evidence type="ECO:0008006" key="3">
    <source>
        <dbReference type="Google" id="ProtNLM"/>
    </source>
</evidence>
<name>A0AAN6ZCS0_9PEZI</name>
<sequence>MQVSPDGALVVTVWGRDVVLWWLATGRVHTYNLDVVRPVEGWPLCVSPDCRYLACRTEDGFDVSDVLTGTFRGDFAWAGPFLSAAAFSSDGKRLAMGDYAGGLHVFEVVTP</sequence>
<gene>
    <name evidence="1" type="ORF">BT67DRAFT_442936</name>
</gene>
<dbReference type="EMBL" id="MU853412">
    <property type="protein sequence ID" value="KAK4133492.1"/>
    <property type="molecule type" value="Genomic_DNA"/>
</dbReference>
<reference evidence="1" key="1">
    <citation type="journal article" date="2023" name="Mol. Phylogenet. Evol.">
        <title>Genome-scale phylogeny and comparative genomics of the fungal order Sordariales.</title>
        <authorList>
            <person name="Hensen N."/>
            <person name="Bonometti L."/>
            <person name="Westerberg I."/>
            <person name="Brannstrom I.O."/>
            <person name="Guillou S."/>
            <person name="Cros-Aarteil S."/>
            <person name="Calhoun S."/>
            <person name="Haridas S."/>
            <person name="Kuo A."/>
            <person name="Mondo S."/>
            <person name="Pangilinan J."/>
            <person name="Riley R."/>
            <person name="LaButti K."/>
            <person name="Andreopoulos B."/>
            <person name="Lipzen A."/>
            <person name="Chen C."/>
            <person name="Yan M."/>
            <person name="Daum C."/>
            <person name="Ng V."/>
            <person name="Clum A."/>
            <person name="Steindorff A."/>
            <person name="Ohm R.A."/>
            <person name="Martin F."/>
            <person name="Silar P."/>
            <person name="Natvig D.O."/>
            <person name="Lalanne C."/>
            <person name="Gautier V."/>
            <person name="Ament-Velasquez S.L."/>
            <person name="Kruys A."/>
            <person name="Hutchinson M.I."/>
            <person name="Powell A.J."/>
            <person name="Barry K."/>
            <person name="Miller A.N."/>
            <person name="Grigoriev I.V."/>
            <person name="Debuchy R."/>
            <person name="Gladieux P."/>
            <person name="Hiltunen Thoren M."/>
            <person name="Johannesson H."/>
        </authorList>
    </citation>
    <scope>NUCLEOTIDE SEQUENCE</scope>
    <source>
        <strain evidence="1">CBS 123565</strain>
    </source>
</reference>
<accession>A0AAN6ZCS0</accession>
<dbReference type="Gene3D" id="2.130.10.10">
    <property type="entry name" value="YVTN repeat-like/Quinoprotein amine dehydrogenase"/>
    <property type="match status" value="1"/>
</dbReference>
<proteinExistence type="predicted"/>
<organism evidence="1 2">
    <name type="scientific">Trichocladium antarcticum</name>
    <dbReference type="NCBI Taxonomy" id="1450529"/>
    <lineage>
        <taxon>Eukaryota</taxon>
        <taxon>Fungi</taxon>
        <taxon>Dikarya</taxon>
        <taxon>Ascomycota</taxon>
        <taxon>Pezizomycotina</taxon>
        <taxon>Sordariomycetes</taxon>
        <taxon>Sordariomycetidae</taxon>
        <taxon>Sordariales</taxon>
        <taxon>Chaetomiaceae</taxon>
        <taxon>Trichocladium</taxon>
    </lineage>
</organism>
<dbReference type="AlphaFoldDB" id="A0AAN6ZCS0"/>
<dbReference type="InterPro" id="IPR011047">
    <property type="entry name" value="Quinoprotein_ADH-like_sf"/>
</dbReference>
<dbReference type="SUPFAM" id="SSF50998">
    <property type="entry name" value="Quinoprotein alcohol dehydrogenase-like"/>
    <property type="match status" value="1"/>
</dbReference>
<dbReference type="InterPro" id="IPR015943">
    <property type="entry name" value="WD40/YVTN_repeat-like_dom_sf"/>
</dbReference>